<accession>A0A414P9H2</accession>
<protein>
    <submittedName>
        <fullName evidence="1">Phage tail protein</fullName>
    </submittedName>
</protein>
<name>A0A414P9H2_9FIRM</name>
<dbReference type="AlphaFoldDB" id="A0A414P9H2"/>
<dbReference type="RefSeq" id="WP_118212413.1">
    <property type="nucleotide sequence ID" value="NZ_JAQEAN010000005.1"/>
</dbReference>
<evidence type="ECO:0000313" key="2">
    <source>
        <dbReference type="Proteomes" id="UP000284902"/>
    </source>
</evidence>
<proteinExistence type="predicted"/>
<comment type="caution">
    <text evidence="1">The sequence shown here is derived from an EMBL/GenBank/DDBJ whole genome shotgun (WGS) entry which is preliminary data.</text>
</comment>
<organism evidence="1 2">
    <name type="scientific">[Ruminococcus] lactaris</name>
    <dbReference type="NCBI Taxonomy" id="46228"/>
    <lineage>
        <taxon>Bacteria</taxon>
        <taxon>Bacillati</taxon>
        <taxon>Bacillota</taxon>
        <taxon>Clostridia</taxon>
        <taxon>Lachnospirales</taxon>
        <taxon>Lachnospiraceae</taxon>
        <taxon>Mediterraneibacter</taxon>
    </lineage>
</organism>
<dbReference type="EMBL" id="QRHG01000003">
    <property type="protein sequence ID" value="RHF62914.1"/>
    <property type="molecule type" value="Genomic_DNA"/>
</dbReference>
<sequence length="272" mass="32016">MELYYENSRKERVDLTKEPYLVKDISELLDYTWKYTAQNEMITGFSRGICTIPLSVNIYADTEEEYRLRCNEMYSVFEYDILNNQRGRLYFDGQYITCNVISNKKEDWDMGILFRILNLQIVTDQPVWIGENPYVFHSYEVTSKDNKRYPGKYGYRYANGLSNNFVVNPHFFDSNFTLRIYGPVTNPQVNIGGNAYLVNIALEDGERLEIDTRSETIYKILRNGNKENAFHCRKKGVYFFKKISPGRQGVSWTGKFDFDLIIYEERSEPQCG</sequence>
<reference evidence="1 2" key="1">
    <citation type="submission" date="2018-08" db="EMBL/GenBank/DDBJ databases">
        <title>A genome reference for cultivated species of the human gut microbiota.</title>
        <authorList>
            <person name="Zou Y."/>
            <person name="Xue W."/>
            <person name="Luo G."/>
        </authorList>
    </citation>
    <scope>NUCLEOTIDE SEQUENCE [LARGE SCALE GENOMIC DNA]</scope>
    <source>
        <strain evidence="1 2">AM25-1LB</strain>
    </source>
</reference>
<gene>
    <name evidence="1" type="ORF">DW672_01855</name>
</gene>
<dbReference type="Proteomes" id="UP000284902">
    <property type="component" value="Unassembled WGS sequence"/>
</dbReference>
<evidence type="ECO:0000313" key="1">
    <source>
        <dbReference type="EMBL" id="RHF62914.1"/>
    </source>
</evidence>